<dbReference type="Gene3D" id="3.40.50.2000">
    <property type="entry name" value="Glycogen Phosphorylase B"/>
    <property type="match status" value="2"/>
</dbReference>
<evidence type="ECO:0000259" key="1">
    <source>
        <dbReference type="Pfam" id="PF00534"/>
    </source>
</evidence>
<keyword evidence="2" id="KW-0328">Glycosyltransferase</keyword>
<gene>
    <name evidence="2" type="primary">pimB_3</name>
    <name evidence="2" type="ORF">I41_11150</name>
</gene>
<dbReference type="PANTHER" id="PTHR12526:SF638">
    <property type="entry name" value="SPORE COAT PROTEIN SA"/>
    <property type="match status" value="1"/>
</dbReference>
<dbReference type="InterPro" id="IPR001296">
    <property type="entry name" value="Glyco_trans_1"/>
</dbReference>
<evidence type="ECO:0000313" key="2">
    <source>
        <dbReference type="EMBL" id="QDT71953.1"/>
    </source>
</evidence>
<organism evidence="2 3">
    <name type="scientific">Lacipirellula limnantheis</name>
    <dbReference type="NCBI Taxonomy" id="2528024"/>
    <lineage>
        <taxon>Bacteria</taxon>
        <taxon>Pseudomonadati</taxon>
        <taxon>Planctomycetota</taxon>
        <taxon>Planctomycetia</taxon>
        <taxon>Pirellulales</taxon>
        <taxon>Lacipirellulaceae</taxon>
        <taxon>Lacipirellula</taxon>
    </lineage>
</organism>
<sequence length="427" mass="46985">MSGTPKTILTIVANAPSPYRIAQHLRIVDELGDEVELWSVFLNEHNWQPWNHALPPSIRPVVFGPGETAGRKSGPMAIWHDWRKAGQVIRWLKEHRVDAVITAGCNSLGLLRLISWCRRAGTPNFMFADSNFHGDRVTGWRRWIKRRYLSRVVSNLTGLMPCGEYGRRYFEPYGGAAKPCFFMPHEPDYRRIFDVTDADRDRVETKFQLQKNRRRFIYSGRLAPVKRVDTLIDAFAKIATERPDWDLLIIGGGPLEAELRDRVPASLSERVAWTGFIDDPQELAVLYTCGEVFILPSSYEPWAVVVCEAAAAGLAIIASEVVGAAGELCRNGVNGSTFPAGDVDALAAALIDVTADDDRLRHARLASLKLLDDWRRRGDPVQGVRLALAHSQLLPLPPPVEPTPATPTILGGVGAAAGGSPSTGSGG</sequence>
<keyword evidence="2" id="KW-0808">Transferase</keyword>
<evidence type="ECO:0000313" key="3">
    <source>
        <dbReference type="Proteomes" id="UP000317909"/>
    </source>
</evidence>
<dbReference type="RefSeq" id="WP_145431564.1">
    <property type="nucleotide sequence ID" value="NZ_CP036339.1"/>
</dbReference>
<dbReference type="SUPFAM" id="SSF53756">
    <property type="entry name" value="UDP-Glycosyltransferase/glycogen phosphorylase"/>
    <property type="match status" value="1"/>
</dbReference>
<name>A0A517TUA0_9BACT</name>
<dbReference type="PANTHER" id="PTHR12526">
    <property type="entry name" value="GLYCOSYLTRANSFERASE"/>
    <property type="match status" value="1"/>
</dbReference>
<dbReference type="AlphaFoldDB" id="A0A517TUA0"/>
<proteinExistence type="predicted"/>
<dbReference type="EMBL" id="CP036339">
    <property type="protein sequence ID" value="QDT71953.1"/>
    <property type="molecule type" value="Genomic_DNA"/>
</dbReference>
<protein>
    <submittedName>
        <fullName evidence="2">GDP-mannose-dependent alpha-(1-6)-phosphatidylinositol monomannoside mannosyltransferase</fullName>
    </submittedName>
</protein>
<dbReference type="GO" id="GO:0016757">
    <property type="term" value="F:glycosyltransferase activity"/>
    <property type="evidence" value="ECO:0007669"/>
    <property type="project" value="UniProtKB-KW"/>
</dbReference>
<dbReference type="KEGG" id="llh:I41_11150"/>
<dbReference type="OrthoDB" id="9795068at2"/>
<dbReference type="Pfam" id="PF00534">
    <property type="entry name" value="Glycos_transf_1"/>
    <property type="match status" value="1"/>
</dbReference>
<dbReference type="Proteomes" id="UP000317909">
    <property type="component" value="Chromosome"/>
</dbReference>
<feature type="domain" description="Glycosyl transferase family 1" evidence="1">
    <location>
        <begin position="201"/>
        <end position="361"/>
    </location>
</feature>
<accession>A0A517TUA0</accession>
<reference evidence="2 3" key="1">
    <citation type="submission" date="2019-02" db="EMBL/GenBank/DDBJ databases">
        <title>Deep-cultivation of Planctomycetes and their phenomic and genomic characterization uncovers novel biology.</title>
        <authorList>
            <person name="Wiegand S."/>
            <person name="Jogler M."/>
            <person name="Boedeker C."/>
            <person name="Pinto D."/>
            <person name="Vollmers J."/>
            <person name="Rivas-Marin E."/>
            <person name="Kohn T."/>
            <person name="Peeters S.H."/>
            <person name="Heuer A."/>
            <person name="Rast P."/>
            <person name="Oberbeckmann S."/>
            <person name="Bunk B."/>
            <person name="Jeske O."/>
            <person name="Meyerdierks A."/>
            <person name="Storesund J.E."/>
            <person name="Kallscheuer N."/>
            <person name="Luecker S."/>
            <person name="Lage O.M."/>
            <person name="Pohl T."/>
            <person name="Merkel B.J."/>
            <person name="Hornburger P."/>
            <person name="Mueller R.-W."/>
            <person name="Bruemmer F."/>
            <person name="Labrenz M."/>
            <person name="Spormann A.M."/>
            <person name="Op den Camp H."/>
            <person name="Overmann J."/>
            <person name="Amann R."/>
            <person name="Jetten M.S.M."/>
            <person name="Mascher T."/>
            <person name="Medema M.H."/>
            <person name="Devos D.P."/>
            <person name="Kaster A.-K."/>
            <person name="Ovreas L."/>
            <person name="Rohde M."/>
            <person name="Galperin M.Y."/>
            <person name="Jogler C."/>
        </authorList>
    </citation>
    <scope>NUCLEOTIDE SEQUENCE [LARGE SCALE GENOMIC DNA]</scope>
    <source>
        <strain evidence="2 3">I41</strain>
    </source>
</reference>
<keyword evidence="3" id="KW-1185">Reference proteome</keyword>